<evidence type="ECO:0000313" key="5">
    <source>
        <dbReference type="Proteomes" id="UP001142393"/>
    </source>
</evidence>
<reference evidence="4 5" key="1">
    <citation type="journal article" date="2023" name="Proc. Natl. Acad. Sci. U.S.A.">
        <title>A global phylogenomic analysis of the shiitake genus Lentinula.</title>
        <authorList>
            <person name="Sierra-Patev S."/>
            <person name="Min B."/>
            <person name="Naranjo-Ortiz M."/>
            <person name="Looney B."/>
            <person name="Konkel Z."/>
            <person name="Slot J.C."/>
            <person name="Sakamoto Y."/>
            <person name="Steenwyk J.L."/>
            <person name="Rokas A."/>
            <person name="Carro J."/>
            <person name="Camarero S."/>
            <person name="Ferreira P."/>
            <person name="Molpeceres G."/>
            <person name="Ruiz-Duenas F.J."/>
            <person name="Serrano A."/>
            <person name="Henrissat B."/>
            <person name="Drula E."/>
            <person name="Hughes K.W."/>
            <person name="Mata J.L."/>
            <person name="Ishikawa N.K."/>
            <person name="Vargas-Isla R."/>
            <person name="Ushijima S."/>
            <person name="Smith C.A."/>
            <person name="Donoghue J."/>
            <person name="Ahrendt S."/>
            <person name="Andreopoulos W."/>
            <person name="He G."/>
            <person name="LaButti K."/>
            <person name="Lipzen A."/>
            <person name="Ng V."/>
            <person name="Riley R."/>
            <person name="Sandor L."/>
            <person name="Barry K."/>
            <person name="Martinez A.T."/>
            <person name="Xiao Y."/>
            <person name="Gibbons J.G."/>
            <person name="Terashima K."/>
            <person name="Grigoriev I.V."/>
            <person name="Hibbett D."/>
        </authorList>
    </citation>
    <scope>NUCLEOTIDE SEQUENCE [LARGE SCALE GENOMIC DNA]</scope>
    <source>
        <strain evidence="4 5">TFB7810</strain>
    </source>
</reference>
<keyword evidence="3" id="KW-0812">Transmembrane</keyword>
<dbReference type="Proteomes" id="UP001142393">
    <property type="component" value="Unassembled WGS sequence"/>
</dbReference>
<name>A0A9W8TT78_9AGAR</name>
<protein>
    <submittedName>
        <fullName evidence="4">Uncharacterized protein</fullName>
    </submittedName>
</protein>
<comment type="caution">
    <text evidence="4">The sequence shown here is derived from an EMBL/GenBank/DDBJ whole genome shotgun (WGS) entry which is preliminary data.</text>
</comment>
<feature type="region of interest" description="Disordered" evidence="2">
    <location>
        <begin position="575"/>
        <end position="610"/>
    </location>
</feature>
<proteinExistence type="predicted"/>
<evidence type="ECO:0000256" key="2">
    <source>
        <dbReference type="SAM" id="MobiDB-lite"/>
    </source>
</evidence>
<keyword evidence="1" id="KW-0175">Coiled coil</keyword>
<dbReference type="AlphaFoldDB" id="A0A9W8TT78"/>
<feature type="coiled-coil region" evidence="1">
    <location>
        <begin position="286"/>
        <end position="313"/>
    </location>
</feature>
<accession>A0A9W8TT78</accession>
<keyword evidence="3" id="KW-1133">Transmembrane helix</keyword>
<evidence type="ECO:0000256" key="1">
    <source>
        <dbReference type="SAM" id="Coils"/>
    </source>
</evidence>
<sequence length="622" mass="69873">MNLAELVETEVKSVENAFYEIWNACKTKCLHEQRRIGVVQEHLLAELQSSISLSAHLYMFQSEHQTRVNQLAERIAMPRKGISDFWLDMNADHLHTLIDYIQPRDDSSVVEYLGEAAVHGLMIEIVFSLKPSDLRALTFVRSRQNVLSAMFKALDLRAPGLESPPVLSNASRKTPYLPAEDPAEEKGTQLPSIIAISPPGPAAEMEVVRSVLNEMAVSSTRAGFWQDEEALARHFFAYKNERMGRVTTSLDAFHSKWQKFEHRVSRVGAFLEERCSFLQQDYKHLNETVDETIHRLQRRRAVLEQRLNDYHNESRERSIDFFAVISTSRHLDSLWLVALECVGYAGGNDPRRDALPQAQINLQDTIDYLQSPQHRPLAEVLEDFNKMWHQSVSLENNISSRLSGGPAAYSDPMPEECTSTASVLTLEADLLETTESCVLNSNGREVTGLMHGFDASEVVHPPLTVANEASIAGLNIKQEDFDSPKTNRGLKSISVKGVLVWLLFCLLICGSLIHLNNFINRRYQEITHTYLDSESRKMLEARRRIPPASPSPVSSGYRKVSDGYRELTAFVRLGSGTGYRSRPNPVSELSSPPPPGAQHPPYLSLTGSQSLTPPLLTLDQLC</sequence>
<evidence type="ECO:0000313" key="4">
    <source>
        <dbReference type="EMBL" id="KAJ3739003.1"/>
    </source>
</evidence>
<gene>
    <name evidence="4" type="ORF">DFH05DRAFT_1530661</name>
</gene>
<evidence type="ECO:0000256" key="3">
    <source>
        <dbReference type="SAM" id="Phobius"/>
    </source>
</evidence>
<organism evidence="4 5">
    <name type="scientific">Lentinula detonsa</name>
    <dbReference type="NCBI Taxonomy" id="2804962"/>
    <lineage>
        <taxon>Eukaryota</taxon>
        <taxon>Fungi</taxon>
        <taxon>Dikarya</taxon>
        <taxon>Basidiomycota</taxon>
        <taxon>Agaricomycotina</taxon>
        <taxon>Agaricomycetes</taxon>
        <taxon>Agaricomycetidae</taxon>
        <taxon>Agaricales</taxon>
        <taxon>Marasmiineae</taxon>
        <taxon>Omphalotaceae</taxon>
        <taxon>Lentinula</taxon>
    </lineage>
</organism>
<dbReference type="EMBL" id="JANVFU010000020">
    <property type="protein sequence ID" value="KAJ3739003.1"/>
    <property type="molecule type" value="Genomic_DNA"/>
</dbReference>
<keyword evidence="3" id="KW-0472">Membrane</keyword>
<keyword evidence="5" id="KW-1185">Reference proteome</keyword>
<feature type="transmembrane region" description="Helical" evidence="3">
    <location>
        <begin position="498"/>
        <end position="519"/>
    </location>
</feature>
<feature type="region of interest" description="Disordered" evidence="2">
    <location>
        <begin position="164"/>
        <end position="186"/>
    </location>
</feature>